<proteinExistence type="predicted"/>
<keyword evidence="3" id="KW-1185">Reference proteome</keyword>
<evidence type="ECO:0000256" key="1">
    <source>
        <dbReference type="SAM" id="MobiDB-lite"/>
    </source>
</evidence>
<organism evidence="2 3">
    <name type="scientific">Lactuca saligna</name>
    <name type="common">Willowleaf lettuce</name>
    <dbReference type="NCBI Taxonomy" id="75948"/>
    <lineage>
        <taxon>Eukaryota</taxon>
        <taxon>Viridiplantae</taxon>
        <taxon>Streptophyta</taxon>
        <taxon>Embryophyta</taxon>
        <taxon>Tracheophyta</taxon>
        <taxon>Spermatophyta</taxon>
        <taxon>Magnoliopsida</taxon>
        <taxon>eudicotyledons</taxon>
        <taxon>Gunneridae</taxon>
        <taxon>Pentapetalae</taxon>
        <taxon>asterids</taxon>
        <taxon>campanulids</taxon>
        <taxon>Asterales</taxon>
        <taxon>Asteraceae</taxon>
        <taxon>Cichorioideae</taxon>
        <taxon>Cichorieae</taxon>
        <taxon>Lactucinae</taxon>
        <taxon>Lactuca</taxon>
    </lineage>
</organism>
<accession>A0AA35YPX6</accession>
<gene>
    <name evidence="2" type="ORF">LSALG_LOCUS17840</name>
</gene>
<evidence type="ECO:0000313" key="2">
    <source>
        <dbReference type="EMBL" id="CAI9277936.1"/>
    </source>
</evidence>
<evidence type="ECO:0000313" key="3">
    <source>
        <dbReference type="Proteomes" id="UP001177003"/>
    </source>
</evidence>
<dbReference type="EMBL" id="OX465079">
    <property type="protein sequence ID" value="CAI9277936.1"/>
    <property type="molecule type" value="Genomic_DNA"/>
</dbReference>
<protein>
    <submittedName>
        <fullName evidence="2">Uncharacterized protein</fullName>
    </submittedName>
</protein>
<dbReference type="AlphaFoldDB" id="A0AA35YPX6"/>
<sequence length="151" mass="16812">MDEDVRRKAQSGGAASGPLLVSGHAEDRRKKKVAGGEVSFDRSRRGIVSGVQRGQRGGREKQRSCVLLIRYEVRSPGVASSNSIEDETLGGKDRGKRERLLLSLIKGGPFVLLLLRKEERRRRGGEKNEERMMMIFLLAIGVKKKKTVLVQ</sequence>
<feature type="region of interest" description="Disordered" evidence="1">
    <location>
        <begin position="1"/>
        <end position="38"/>
    </location>
</feature>
<reference evidence="2" key="1">
    <citation type="submission" date="2023-04" db="EMBL/GenBank/DDBJ databases">
        <authorList>
            <person name="Vijverberg K."/>
            <person name="Xiong W."/>
            <person name="Schranz E."/>
        </authorList>
    </citation>
    <scope>NUCLEOTIDE SEQUENCE</scope>
</reference>
<dbReference type="Proteomes" id="UP001177003">
    <property type="component" value="Chromosome 3"/>
</dbReference>
<name>A0AA35YPX6_LACSI</name>